<dbReference type="Gene3D" id="3.20.20.140">
    <property type="entry name" value="Metal-dependent hydrolases"/>
    <property type="match status" value="1"/>
</dbReference>
<dbReference type="SUPFAM" id="SSF51556">
    <property type="entry name" value="Metallo-dependent hydrolases"/>
    <property type="match status" value="1"/>
</dbReference>
<dbReference type="PANTHER" id="PTHR43668:SF2">
    <property type="entry name" value="ALLANTOINASE"/>
    <property type="match status" value="1"/>
</dbReference>
<dbReference type="EMBL" id="CP046056">
    <property type="protein sequence ID" value="QQD25189.1"/>
    <property type="molecule type" value="Genomic_DNA"/>
</dbReference>
<name>A0A9X7V3X0_9GAMM</name>
<dbReference type="GO" id="GO:0004038">
    <property type="term" value="F:allantoinase activity"/>
    <property type="evidence" value="ECO:0007669"/>
    <property type="project" value="TreeGrafter"/>
</dbReference>
<dbReference type="InterPro" id="IPR024403">
    <property type="entry name" value="DHOase_cat"/>
</dbReference>
<keyword evidence="4" id="KW-1185">Reference proteome</keyword>
<evidence type="ECO:0000259" key="2">
    <source>
        <dbReference type="Pfam" id="PF12890"/>
    </source>
</evidence>
<dbReference type="Pfam" id="PF12890">
    <property type="entry name" value="DHOase"/>
    <property type="match status" value="1"/>
</dbReference>
<sequence length="422" mass="44581">MRYLHIHNARLIDPAQQLDQVADIYVAEGRIKAIGHKPASGEIEHSVDGSGQWLVPGLVDLGGHLAEPGFAHKGSIASETRAACASGFTHVCSLPDTKPVADSGAVVQLILEKAAKAGYAKVLPLGALTQGLAGEQLAAMFSLHEAGCVALSNARAPFKDSYVLRRVMEYAATYDIPVFLNPDDAALSAAGCMHEGPVATRMGLTGIPRTAETIALAQMLLLIEQTGVRAHISQISCGRSLDMLRQARAGGLKITADTPLANLVYTDEAVAGYNSQFNVRPPLRAEADRQALLAAVNAGELAISSNHRPHEVAAKKSTFSDAEPGMSIYDAFLPLALQLVERGELQLNALITAASQLPAAVTGLSQSLQEGQWFNAALINPASERTFRRSQLLSKGRNTPIAGQTLKGAVSAVFVDGRKVFG</sequence>
<organism evidence="3 4">
    <name type="scientific">Venatoribacter cucullus</name>
    <dbReference type="NCBI Taxonomy" id="2661630"/>
    <lineage>
        <taxon>Bacteria</taxon>
        <taxon>Pseudomonadati</taxon>
        <taxon>Pseudomonadota</taxon>
        <taxon>Gammaproteobacteria</taxon>
        <taxon>Oceanospirillales</taxon>
        <taxon>Oceanospirillaceae</taxon>
        <taxon>Venatoribacter</taxon>
    </lineage>
</organism>
<protein>
    <submittedName>
        <fullName evidence="3">Amidohydrolase family protein</fullName>
    </submittedName>
</protein>
<feature type="domain" description="Dihydroorotase catalytic" evidence="2">
    <location>
        <begin position="51"/>
        <end position="237"/>
    </location>
</feature>
<dbReference type="RefSeq" id="WP_228345256.1">
    <property type="nucleotide sequence ID" value="NZ_CP046056.1"/>
</dbReference>
<dbReference type="AlphaFoldDB" id="A0A9X7V3X0"/>
<dbReference type="GO" id="GO:0004151">
    <property type="term" value="F:dihydroorotase activity"/>
    <property type="evidence" value="ECO:0007669"/>
    <property type="project" value="InterPro"/>
</dbReference>
<reference evidence="3 4" key="1">
    <citation type="submission" date="2019-11" db="EMBL/GenBank/DDBJ databases">
        <title>Venatorbacter sp. nov. a predator of Campylobacter and other Gram-negative bacteria.</title>
        <authorList>
            <person name="Saeedi A."/>
            <person name="Cummings N.J."/>
            <person name="Connerton I.F."/>
            <person name="Connerton P.L."/>
        </authorList>
    </citation>
    <scope>NUCLEOTIDE SEQUENCE [LARGE SCALE GENOMIC DNA]</scope>
    <source>
        <strain evidence="3">XL5</strain>
    </source>
</reference>
<evidence type="ECO:0000313" key="4">
    <source>
        <dbReference type="Proteomes" id="UP000596074"/>
    </source>
</evidence>
<dbReference type="GO" id="GO:0006145">
    <property type="term" value="P:purine nucleobase catabolic process"/>
    <property type="evidence" value="ECO:0007669"/>
    <property type="project" value="TreeGrafter"/>
</dbReference>
<dbReference type="GO" id="GO:0046872">
    <property type="term" value="F:metal ion binding"/>
    <property type="evidence" value="ECO:0007669"/>
    <property type="project" value="InterPro"/>
</dbReference>
<accession>A0A9X7V3X0</accession>
<gene>
    <name evidence="3" type="ORF">GJQ55_12230</name>
</gene>
<dbReference type="Proteomes" id="UP000596074">
    <property type="component" value="Chromosome"/>
</dbReference>
<dbReference type="SUPFAM" id="SSF51338">
    <property type="entry name" value="Composite domain of metallo-dependent hydrolases"/>
    <property type="match status" value="1"/>
</dbReference>
<dbReference type="InterPro" id="IPR032466">
    <property type="entry name" value="Metal_Hydrolase"/>
</dbReference>
<dbReference type="KEGG" id="vcw:GJQ55_12230"/>
<dbReference type="InterPro" id="IPR011059">
    <property type="entry name" value="Metal-dep_hydrolase_composite"/>
</dbReference>
<evidence type="ECO:0000313" key="3">
    <source>
        <dbReference type="EMBL" id="QQD25189.1"/>
    </source>
</evidence>
<proteinExistence type="predicted"/>
<dbReference type="GO" id="GO:0006221">
    <property type="term" value="P:pyrimidine nucleotide biosynthetic process"/>
    <property type="evidence" value="ECO:0007669"/>
    <property type="project" value="UniProtKB-KW"/>
</dbReference>
<dbReference type="PANTHER" id="PTHR43668">
    <property type="entry name" value="ALLANTOINASE"/>
    <property type="match status" value="1"/>
</dbReference>
<dbReference type="InterPro" id="IPR004722">
    <property type="entry name" value="DHOase"/>
</dbReference>
<evidence type="ECO:0000256" key="1">
    <source>
        <dbReference type="ARBA" id="ARBA00022975"/>
    </source>
</evidence>
<dbReference type="Gene3D" id="2.30.40.10">
    <property type="entry name" value="Urease, subunit C, domain 1"/>
    <property type="match status" value="1"/>
</dbReference>
<dbReference type="CDD" id="cd01317">
    <property type="entry name" value="DHOase_IIa"/>
    <property type="match status" value="1"/>
</dbReference>
<keyword evidence="1" id="KW-0665">Pyrimidine biosynthesis</keyword>
<dbReference type="InterPro" id="IPR050138">
    <property type="entry name" value="DHOase/Allantoinase_Hydrolase"/>
</dbReference>
<dbReference type="GO" id="GO:0005737">
    <property type="term" value="C:cytoplasm"/>
    <property type="evidence" value="ECO:0007669"/>
    <property type="project" value="TreeGrafter"/>
</dbReference>